<dbReference type="InterPro" id="IPR036537">
    <property type="entry name" value="Adaptor_Cbl_N_dom_sf"/>
</dbReference>
<dbReference type="GO" id="GO:0007166">
    <property type="term" value="P:cell surface receptor signaling pathway"/>
    <property type="evidence" value="ECO:0007669"/>
    <property type="project" value="InterPro"/>
</dbReference>
<gene>
    <name evidence="11" type="primary">LOC103713429</name>
</gene>
<proteinExistence type="predicted"/>
<dbReference type="Gene3D" id="1.25.10.10">
    <property type="entry name" value="Leucine-rich Repeat Variant"/>
    <property type="match status" value="2"/>
</dbReference>
<dbReference type="KEGG" id="pda:103713429"/>
<evidence type="ECO:0000256" key="4">
    <source>
        <dbReference type="ARBA" id="ARBA00022679"/>
    </source>
</evidence>
<dbReference type="EC" id="2.3.2.27" evidence="3"/>
<dbReference type="SMART" id="SM00185">
    <property type="entry name" value="ARM"/>
    <property type="match status" value="2"/>
</dbReference>
<feature type="region of interest" description="Disordered" evidence="8">
    <location>
        <begin position="1"/>
        <end position="20"/>
    </location>
</feature>
<dbReference type="GO" id="GO:0016567">
    <property type="term" value="P:protein ubiquitination"/>
    <property type="evidence" value="ECO:0007669"/>
    <property type="project" value="UniProtKB-UniPathway"/>
</dbReference>
<protein>
    <recommendedName>
        <fullName evidence="3">RING-type E3 ubiquitin transferase</fullName>
        <ecNumber evidence="3">2.3.2.27</ecNumber>
    </recommendedName>
</protein>
<evidence type="ECO:0000313" key="11">
    <source>
        <dbReference type="RefSeq" id="XP_008798580.2"/>
    </source>
</evidence>
<comment type="catalytic activity">
    <reaction evidence="1">
        <text>S-ubiquitinyl-[E2 ubiquitin-conjugating enzyme]-L-cysteine + [acceptor protein]-L-lysine = [E2 ubiquitin-conjugating enzyme]-L-cysteine + N(6)-ubiquitinyl-[acceptor protein]-L-lysine.</text>
        <dbReference type="EC" id="2.3.2.27"/>
    </reaction>
</comment>
<dbReference type="Pfam" id="PF25598">
    <property type="entry name" value="ARM_PUB"/>
    <property type="match status" value="1"/>
</dbReference>
<dbReference type="SUPFAM" id="SSF48371">
    <property type="entry name" value="ARM repeat"/>
    <property type="match status" value="1"/>
</dbReference>
<dbReference type="AlphaFoldDB" id="A0A8B7CG97"/>
<dbReference type="PANTHER" id="PTHR23315">
    <property type="entry name" value="U BOX DOMAIN-CONTAINING"/>
    <property type="match status" value="1"/>
</dbReference>
<sequence>MAISSFNLPRPSRPPLLPTPSDSDVVRSLLRLSREISLFEHPKSLQNRNFSSIARKSKLLAVFFEELLRDPAPELPRSTSLCLKEILLVFQRFKALLGDCSTRSRMRLLLQAESVANEFHELTLELSTLLDILPLAELDVGEDVKDLVDLVRRQCRRSVAAVDPAEAALRGEILDIIREIEREIVPDRSKLEALFERLGLDDSRSCRSEIESLEGEIGDRVAEKWTAEMIALVGLVRYAKCVLYGASTPRSESAGKLSFSATDLAVPADFRCPISLELMRDPVVVATGQTYDRESISRWITSGHATCPKTGQALAHTNLIPNRGLKNLISQWCREQHVPFDGAEPGNGGEANAVSANKAALEAARMTASFLVQKLAASPSTEAANRVVHELRQLAKSGSDNRAFVAEAGAIPLLLPLFRSEDRGLQVNAVTALLNLSILEANKKRIMHADGVVDGIIDVMASGATWRAKENAAATILSLSSVHAYRRRLGRNPRVIEQLVILVKAGPTSTKKDALAAILSLAGDRENISRLVEGGVVEAALETIKAAEVAAEAVAVLAAVAKRGGAEAVGEAHGSISKLVRVLRRGSDWARESAAAALVQVCRRACGSAVAELAATPGIEWVIWELMGSGTERARRKAAALGRICRRWAAAQEADRMAGFSAPTITASTTTTVAQS</sequence>
<dbReference type="Gene3D" id="1.20.930.20">
    <property type="entry name" value="Adaptor protein Cbl, N-terminal domain"/>
    <property type="match status" value="1"/>
</dbReference>
<reference evidence="10" key="1">
    <citation type="journal article" date="2019" name="Nat. Commun.">
        <title>Genome-wide association mapping of date palm fruit traits.</title>
        <authorList>
            <person name="Hazzouri K.M."/>
            <person name="Gros-Balthazard M."/>
            <person name="Flowers J.M."/>
            <person name="Copetti D."/>
            <person name="Lemansour A."/>
            <person name="Lebrun M."/>
            <person name="Masmoudi K."/>
            <person name="Ferrand S."/>
            <person name="Dhar M.I."/>
            <person name="Fresquez Z.A."/>
            <person name="Rosas U."/>
            <person name="Zhang J."/>
            <person name="Talag J."/>
            <person name="Lee S."/>
            <person name="Kudrna D."/>
            <person name="Powell R.F."/>
            <person name="Leitch I.J."/>
            <person name="Krueger R.R."/>
            <person name="Wing R.A."/>
            <person name="Amiri K.M.A."/>
            <person name="Purugganan M.D."/>
        </authorList>
    </citation>
    <scope>NUCLEOTIDE SEQUENCE [LARGE SCALE GENOMIC DNA]</scope>
    <source>
        <strain evidence="10">cv. Khalas</strain>
    </source>
</reference>
<dbReference type="InterPro" id="IPR045210">
    <property type="entry name" value="RING-Ubox_PUB"/>
</dbReference>
<keyword evidence="5" id="KW-0677">Repeat</keyword>
<evidence type="ECO:0000313" key="10">
    <source>
        <dbReference type="Proteomes" id="UP000228380"/>
    </source>
</evidence>
<dbReference type="GeneID" id="103713429"/>
<evidence type="ECO:0000256" key="3">
    <source>
        <dbReference type="ARBA" id="ARBA00012483"/>
    </source>
</evidence>
<dbReference type="Pfam" id="PF25368">
    <property type="entry name" value="PUB10_N"/>
    <property type="match status" value="1"/>
</dbReference>
<dbReference type="InterPro" id="IPR000225">
    <property type="entry name" value="Armadillo"/>
</dbReference>
<keyword evidence="4" id="KW-0808">Transferase</keyword>
<accession>A0A8B7CG97</accession>
<evidence type="ECO:0000256" key="1">
    <source>
        <dbReference type="ARBA" id="ARBA00000900"/>
    </source>
</evidence>
<dbReference type="Gene3D" id="3.30.40.10">
    <property type="entry name" value="Zinc/RING finger domain, C3HC4 (zinc finger)"/>
    <property type="match status" value="1"/>
</dbReference>
<name>A0A8B7CG97_PHODC</name>
<dbReference type="InterPro" id="IPR058678">
    <property type="entry name" value="ARM_PUB"/>
</dbReference>
<evidence type="ECO:0000259" key="9">
    <source>
        <dbReference type="PROSITE" id="PS51698"/>
    </source>
</evidence>
<evidence type="ECO:0000256" key="8">
    <source>
        <dbReference type="SAM" id="MobiDB-lite"/>
    </source>
</evidence>
<dbReference type="SUPFAM" id="SSF57850">
    <property type="entry name" value="RING/U-box"/>
    <property type="match status" value="1"/>
</dbReference>
<dbReference type="SMART" id="SM00504">
    <property type="entry name" value="Ubox"/>
    <property type="match status" value="1"/>
</dbReference>
<dbReference type="Proteomes" id="UP000228380">
    <property type="component" value="Chromosome 3"/>
</dbReference>
<dbReference type="GO" id="GO:0061630">
    <property type="term" value="F:ubiquitin protein ligase activity"/>
    <property type="evidence" value="ECO:0007669"/>
    <property type="project" value="UniProtKB-EC"/>
</dbReference>
<evidence type="ECO:0000256" key="7">
    <source>
        <dbReference type="PROSITE-ProRule" id="PRU00259"/>
    </source>
</evidence>
<dbReference type="CDD" id="cd16664">
    <property type="entry name" value="RING-Ubox_PUB"/>
    <property type="match status" value="1"/>
</dbReference>
<reference evidence="11" key="2">
    <citation type="submission" date="2025-08" db="UniProtKB">
        <authorList>
            <consortium name="RefSeq"/>
        </authorList>
    </citation>
    <scope>IDENTIFICATION</scope>
    <source>
        <tissue evidence="11">Young leaves</tissue>
    </source>
</reference>
<evidence type="ECO:0000256" key="5">
    <source>
        <dbReference type="ARBA" id="ARBA00022737"/>
    </source>
</evidence>
<evidence type="ECO:0000256" key="6">
    <source>
        <dbReference type="ARBA" id="ARBA00022786"/>
    </source>
</evidence>
<evidence type="ECO:0000256" key="2">
    <source>
        <dbReference type="ARBA" id="ARBA00004906"/>
    </source>
</evidence>
<dbReference type="PANTHER" id="PTHR23315:SF63">
    <property type="entry name" value="U-BOX DOMAIN-CONTAINING PROTEIN 16"/>
    <property type="match status" value="1"/>
</dbReference>
<dbReference type="FunFam" id="3.30.40.10:FF:000562">
    <property type="entry name" value="RING-type E3 ubiquitin transferase"/>
    <property type="match status" value="1"/>
</dbReference>
<dbReference type="PROSITE" id="PS51698">
    <property type="entry name" value="U_BOX"/>
    <property type="match status" value="1"/>
</dbReference>
<dbReference type="PROSITE" id="PS50176">
    <property type="entry name" value="ARM_REPEAT"/>
    <property type="match status" value="1"/>
</dbReference>
<keyword evidence="6" id="KW-0833">Ubl conjugation pathway</keyword>
<dbReference type="RefSeq" id="XP_008798580.2">
    <property type="nucleotide sequence ID" value="XM_008800358.4"/>
</dbReference>
<organism evidence="10 11">
    <name type="scientific">Phoenix dactylifera</name>
    <name type="common">Date palm</name>
    <dbReference type="NCBI Taxonomy" id="42345"/>
    <lineage>
        <taxon>Eukaryota</taxon>
        <taxon>Viridiplantae</taxon>
        <taxon>Streptophyta</taxon>
        <taxon>Embryophyta</taxon>
        <taxon>Tracheophyta</taxon>
        <taxon>Spermatophyta</taxon>
        <taxon>Magnoliopsida</taxon>
        <taxon>Liliopsida</taxon>
        <taxon>Arecaceae</taxon>
        <taxon>Coryphoideae</taxon>
        <taxon>Phoeniceae</taxon>
        <taxon>Phoenix</taxon>
    </lineage>
</organism>
<comment type="pathway">
    <text evidence="2">Protein modification; protein ubiquitination.</text>
</comment>
<dbReference type="OrthoDB" id="629492at2759"/>
<dbReference type="InterPro" id="IPR013083">
    <property type="entry name" value="Znf_RING/FYVE/PHD"/>
</dbReference>
<dbReference type="InterPro" id="IPR011989">
    <property type="entry name" value="ARM-like"/>
</dbReference>
<keyword evidence="10" id="KW-1185">Reference proteome</keyword>
<feature type="domain" description="U-box" evidence="9">
    <location>
        <begin position="265"/>
        <end position="339"/>
    </location>
</feature>
<dbReference type="Pfam" id="PF04564">
    <property type="entry name" value="U-box"/>
    <property type="match status" value="1"/>
</dbReference>
<dbReference type="UniPathway" id="UPA00143"/>
<dbReference type="InterPro" id="IPR003613">
    <property type="entry name" value="Ubox_domain"/>
</dbReference>
<dbReference type="InterPro" id="IPR057623">
    <property type="entry name" value="PUB12-19-like_N"/>
</dbReference>
<feature type="repeat" description="ARM" evidence="7">
    <location>
        <begin position="409"/>
        <end position="451"/>
    </location>
</feature>
<dbReference type="InterPro" id="IPR016024">
    <property type="entry name" value="ARM-type_fold"/>
</dbReference>